<dbReference type="SUPFAM" id="SSF48371">
    <property type="entry name" value="ARM repeat"/>
    <property type="match status" value="1"/>
</dbReference>
<accession>A0A9C7PRW3</accession>
<name>A0A9C7PRW3_9RHOD</name>
<dbReference type="EMBL" id="BQMJ01000006">
    <property type="protein sequence ID" value="GJQ09109.1"/>
    <property type="molecule type" value="Genomic_DNA"/>
</dbReference>
<dbReference type="Gene3D" id="3.40.50.150">
    <property type="entry name" value="Vaccinia Virus protein VP39"/>
    <property type="match status" value="1"/>
</dbReference>
<dbReference type="OrthoDB" id="7617at2759"/>
<comment type="caution">
    <text evidence="1">The sequence shown here is derived from an EMBL/GenBank/DDBJ whole genome shotgun (WGS) entry which is preliminary data.</text>
</comment>
<dbReference type="PANTHER" id="PTHR12697">
    <property type="entry name" value="PBS LYASE HEAT-LIKE PROTEIN"/>
    <property type="match status" value="1"/>
</dbReference>
<dbReference type="InterPro" id="IPR011989">
    <property type="entry name" value="ARM-like"/>
</dbReference>
<keyword evidence="2" id="KW-1185">Reference proteome</keyword>
<organism evidence="1 2">
    <name type="scientific">Galdieria partita</name>
    <dbReference type="NCBI Taxonomy" id="83374"/>
    <lineage>
        <taxon>Eukaryota</taxon>
        <taxon>Rhodophyta</taxon>
        <taxon>Bangiophyceae</taxon>
        <taxon>Galdieriales</taxon>
        <taxon>Galdieriaceae</taxon>
        <taxon>Galdieria</taxon>
    </lineage>
</organism>
<evidence type="ECO:0000313" key="2">
    <source>
        <dbReference type="Proteomes" id="UP001061958"/>
    </source>
</evidence>
<dbReference type="InterPro" id="IPR029063">
    <property type="entry name" value="SAM-dependent_MTases_sf"/>
</dbReference>
<dbReference type="InterPro" id="IPR016024">
    <property type="entry name" value="ARM-type_fold"/>
</dbReference>
<proteinExistence type="predicted"/>
<dbReference type="SMART" id="SM00567">
    <property type="entry name" value="EZ_HEAT"/>
    <property type="match status" value="6"/>
</dbReference>
<dbReference type="Gene3D" id="1.25.10.10">
    <property type="entry name" value="Leucine-rich Repeat Variant"/>
    <property type="match status" value="3"/>
</dbReference>
<sequence>MELVGFQTFCSPINARLVRKRQGLVSKNGNNVAVWNKNYGIVKKLTMQSDVPNKSSNASSPKVILAEKLKEKDQSTRLLALVKLCSLEPKEQALELLFESQVLNSGDIQTRNTAYFVLGKIGSLDCLEKLFEASQHDPDYSVRASACNGIAFIFDNWKQWNPAALKNYAEKASNVLQTILKEKMEHEIVRYSAIMSLQSLQKEQAAECCIHLLQEKQLTELLIRSAVTSIALSDRASTEGLDAILPYATFPSEVVRQNVASALKKWPNDMRARETLHKLRDEDISPIVAASAKQSLASILEANFYEMKLADKQPEPIRTKMHYRDIMEVLNGNDRGKKMMAMIELEKDLTVPAYVVYELISPLLKDRYIEVQSLACNVLGFMSQQERIGRNEYVVTAAVNELCKVLGDSSEDYAVRAAAAGGLGFLEHSSALNSLAKALKEDESWLVRFSCAVSIGNLKQKCACSLLLEGMEREGCFQEDPVNSEVHMMQQAFVSALGEIGCDCAEKQVVSLIGSREPAIRQRVAECLGNMSFSETIQEALYFLSKDPNEAVATAASRSLLGLKKRVSFLNVFFFDKCERMNREYILSNNICISYEEYLGSSSSEEDQAVFCWPSSFILSKYIEMHPRLVRNKCVLELGAGIGLPGLVSAAIGAHKVYFADKRENRMAQHLLERNIEKNGLQSVCQWYPVNWGDCYPLEMENPIDKLDIVIGSDLFYDPKQMESLVMTIASILRYHSGIRLYTVYQERSCKRSIGWLLDAWQLNILPHLLPSSSEDFHLYAIFQKDTTNNDNVEYD</sequence>
<dbReference type="Pfam" id="PF10294">
    <property type="entry name" value="Methyltransf_16"/>
    <property type="match status" value="1"/>
</dbReference>
<reference evidence="1" key="2">
    <citation type="submission" date="2022-01" db="EMBL/GenBank/DDBJ databases">
        <authorList>
            <person name="Hirooka S."/>
            <person name="Miyagishima S.Y."/>
        </authorList>
    </citation>
    <scope>NUCLEOTIDE SEQUENCE</scope>
    <source>
        <strain evidence="1">NBRC 102759</strain>
    </source>
</reference>
<dbReference type="GO" id="GO:0016491">
    <property type="term" value="F:oxidoreductase activity"/>
    <property type="evidence" value="ECO:0007669"/>
    <property type="project" value="TreeGrafter"/>
</dbReference>
<dbReference type="Proteomes" id="UP001061958">
    <property type="component" value="Unassembled WGS sequence"/>
</dbReference>
<dbReference type="AlphaFoldDB" id="A0A9C7PRW3"/>
<dbReference type="SUPFAM" id="SSF53335">
    <property type="entry name" value="S-adenosyl-L-methionine-dependent methyltransferases"/>
    <property type="match status" value="1"/>
</dbReference>
<gene>
    <name evidence="1" type="ORF">GpartN1_g900.t1</name>
</gene>
<dbReference type="InterPro" id="IPR019410">
    <property type="entry name" value="Methyltransf_16"/>
</dbReference>
<evidence type="ECO:0000313" key="1">
    <source>
        <dbReference type="EMBL" id="GJQ09109.1"/>
    </source>
</evidence>
<protein>
    <submittedName>
        <fullName evidence="1">Uncharacterized protein</fullName>
    </submittedName>
</protein>
<dbReference type="InterPro" id="IPR004155">
    <property type="entry name" value="PBS_lyase_HEAT"/>
</dbReference>
<dbReference type="Pfam" id="PF13646">
    <property type="entry name" value="HEAT_2"/>
    <property type="match status" value="1"/>
</dbReference>
<reference evidence="1" key="1">
    <citation type="journal article" date="2022" name="Proc. Natl. Acad. Sci. U.S.A.">
        <title>Life cycle and functional genomics of the unicellular red alga Galdieria for elucidating algal and plant evolution and industrial use.</title>
        <authorList>
            <person name="Hirooka S."/>
            <person name="Itabashi T."/>
            <person name="Ichinose T.M."/>
            <person name="Onuma R."/>
            <person name="Fujiwara T."/>
            <person name="Yamashita S."/>
            <person name="Jong L.W."/>
            <person name="Tomita R."/>
            <person name="Iwane A.H."/>
            <person name="Miyagishima S.Y."/>
        </authorList>
    </citation>
    <scope>NUCLEOTIDE SEQUENCE</scope>
    <source>
        <strain evidence="1">NBRC 102759</strain>
    </source>
</reference>
<dbReference type="PANTHER" id="PTHR12697:SF5">
    <property type="entry name" value="DEOXYHYPUSINE HYDROXYLASE"/>
    <property type="match status" value="1"/>
</dbReference>